<accession>A0ACC4EB50</accession>
<name>A0ACC4EB50_PURLI</name>
<evidence type="ECO:0000313" key="2">
    <source>
        <dbReference type="Proteomes" id="UP001638806"/>
    </source>
</evidence>
<comment type="caution">
    <text evidence="1">The sequence shown here is derived from an EMBL/GenBank/DDBJ whole genome shotgun (WGS) entry which is preliminary data.</text>
</comment>
<protein>
    <submittedName>
        <fullName evidence="1">Uncharacterized protein</fullName>
    </submittedName>
</protein>
<gene>
    <name evidence="1" type="ORF">ACCO45_001950</name>
</gene>
<evidence type="ECO:0000313" key="1">
    <source>
        <dbReference type="EMBL" id="KAL3964946.1"/>
    </source>
</evidence>
<proteinExistence type="predicted"/>
<dbReference type="EMBL" id="JBGNUJ010000002">
    <property type="protein sequence ID" value="KAL3964946.1"/>
    <property type="molecule type" value="Genomic_DNA"/>
</dbReference>
<organism evidence="1 2">
    <name type="scientific">Purpureocillium lilacinum</name>
    <name type="common">Paecilomyces lilacinus</name>
    <dbReference type="NCBI Taxonomy" id="33203"/>
    <lineage>
        <taxon>Eukaryota</taxon>
        <taxon>Fungi</taxon>
        <taxon>Dikarya</taxon>
        <taxon>Ascomycota</taxon>
        <taxon>Pezizomycotina</taxon>
        <taxon>Sordariomycetes</taxon>
        <taxon>Hypocreomycetidae</taxon>
        <taxon>Hypocreales</taxon>
        <taxon>Ophiocordycipitaceae</taxon>
        <taxon>Purpureocillium</taxon>
    </lineage>
</organism>
<keyword evidence="2" id="KW-1185">Reference proteome</keyword>
<sequence>MAVGDEHDCRAHGLHTAPWPPRITPSEPRSTQAKTRRGKRRTAPQARHLSLLLRQRIVPPHSQCNAAKAGPQSLFESQGSPGRPEASRRKKQDARRAAAQAAGR</sequence>
<reference evidence="1" key="1">
    <citation type="submission" date="2024-12" db="EMBL/GenBank/DDBJ databases">
        <title>Comparative genomics and development of molecular markers within Purpureocillium lilacinum and among Purpureocillium species.</title>
        <authorList>
            <person name="Yeh Z.-Y."/>
            <person name="Ni N.-T."/>
            <person name="Lo P.-H."/>
            <person name="Mushyakhwo K."/>
            <person name="Lin C.-F."/>
            <person name="Nai Y.-S."/>
        </authorList>
    </citation>
    <scope>NUCLEOTIDE SEQUENCE</scope>
    <source>
        <strain evidence="1">NCHU-NPUST-175</strain>
    </source>
</reference>
<dbReference type="Proteomes" id="UP001638806">
    <property type="component" value="Unassembled WGS sequence"/>
</dbReference>